<evidence type="ECO:0000256" key="1">
    <source>
        <dbReference type="SAM" id="Phobius"/>
    </source>
</evidence>
<sequence>MEIGAIIKLSSYFYINGETALHKNFLFWFATLFPLILAFCFAYPLSHGLKLSGTVEAYSNFISIFKLPLWIASGSLILGVTVSRFHSSEQRAMTIKQSINQNNFANYLNHRDHFQKYLTPIATNFDVEVDPFKIYGIIFSSSTPYNANVKLSDGIFDFFSEKLETEFWSKMKFSAPNFTNQEVNIYFPRFAKSIGINAENITLSDFEELKTLLVKIRKIYRRAMEYGITRETSESFQEIEESGFSMLIGEFSQWAHENNFKKRWP</sequence>
<gene>
    <name evidence="2" type="ORF">RT723_01675</name>
</gene>
<keyword evidence="1" id="KW-0472">Membrane</keyword>
<evidence type="ECO:0000313" key="2">
    <source>
        <dbReference type="EMBL" id="MDU0111739.1"/>
    </source>
</evidence>
<dbReference type="RefSeq" id="WP_315945634.1">
    <property type="nucleotide sequence ID" value="NZ_JAWCUA010000001.1"/>
</dbReference>
<name>A0ABU3QWD0_9GAMM</name>
<dbReference type="Proteomes" id="UP001257914">
    <property type="component" value="Unassembled WGS sequence"/>
</dbReference>
<comment type="caution">
    <text evidence="2">The sequence shown here is derived from an EMBL/GenBank/DDBJ whole genome shotgun (WGS) entry which is preliminary data.</text>
</comment>
<evidence type="ECO:0000313" key="3">
    <source>
        <dbReference type="Proteomes" id="UP001257914"/>
    </source>
</evidence>
<keyword evidence="3" id="KW-1185">Reference proteome</keyword>
<feature type="transmembrane region" description="Helical" evidence="1">
    <location>
        <begin position="57"/>
        <end position="82"/>
    </location>
</feature>
<reference evidence="2 3" key="1">
    <citation type="submission" date="2023-10" db="EMBL/GenBank/DDBJ databases">
        <title>Psychrosphaera aquimaarina strain SW33 isolated from seawater.</title>
        <authorList>
            <person name="Bayburt H."/>
            <person name="Kim J.M."/>
            <person name="Choi B.J."/>
            <person name="Jeon C.O."/>
        </authorList>
    </citation>
    <scope>NUCLEOTIDE SEQUENCE [LARGE SCALE GENOMIC DNA]</scope>
    <source>
        <strain evidence="2 3">KCTC 52743</strain>
    </source>
</reference>
<accession>A0ABU3QWD0</accession>
<feature type="transmembrane region" description="Helical" evidence="1">
    <location>
        <begin position="25"/>
        <end position="45"/>
    </location>
</feature>
<keyword evidence="1" id="KW-1133">Transmembrane helix</keyword>
<dbReference type="EMBL" id="JAWCUA010000001">
    <property type="protein sequence ID" value="MDU0111739.1"/>
    <property type="molecule type" value="Genomic_DNA"/>
</dbReference>
<protein>
    <submittedName>
        <fullName evidence="2">Uncharacterized protein</fullName>
    </submittedName>
</protein>
<organism evidence="2 3">
    <name type="scientific">Psychrosphaera aquimarina</name>
    <dbReference type="NCBI Taxonomy" id="2044854"/>
    <lineage>
        <taxon>Bacteria</taxon>
        <taxon>Pseudomonadati</taxon>
        <taxon>Pseudomonadota</taxon>
        <taxon>Gammaproteobacteria</taxon>
        <taxon>Alteromonadales</taxon>
        <taxon>Pseudoalteromonadaceae</taxon>
        <taxon>Psychrosphaera</taxon>
    </lineage>
</organism>
<keyword evidence="1" id="KW-0812">Transmembrane</keyword>
<proteinExistence type="predicted"/>